<comment type="caution">
    <text evidence="1">The sequence shown here is derived from an EMBL/GenBank/DDBJ whole genome shotgun (WGS) entry which is preliminary data.</text>
</comment>
<reference evidence="1" key="1">
    <citation type="submission" date="2023-04" db="EMBL/GenBank/DDBJ databases">
        <title>A chromosome-level genome assembly of the parasitoid wasp Eretmocerus hayati.</title>
        <authorList>
            <person name="Zhong Y."/>
            <person name="Liu S."/>
            <person name="Liu Y."/>
        </authorList>
    </citation>
    <scope>NUCLEOTIDE SEQUENCE</scope>
    <source>
        <strain evidence="1">ZJU_SS_LIU_2023</strain>
    </source>
</reference>
<organism evidence="1 2">
    <name type="scientific">Eretmocerus hayati</name>
    <dbReference type="NCBI Taxonomy" id="131215"/>
    <lineage>
        <taxon>Eukaryota</taxon>
        <taxon>Metazoa</taxon>
        <taxon>Ecdysozoa</taxon>
        <taxon>Arthropoda</taxon>
        <taxon>Hexapoda</taxon>
        <taxon>Insecta</taxon>
        <taxon>Pterygota</taxon>
        <taxon>Neoptera</taxon>
        <taxon>Endopterygota</taxon>
        <taxon>Hymenoptera</taxon>
        <taxon>Apocrita</taxon>
        <taxon>Proctotrupomorpha</taxon>
        <taxon>Chalcidoidea</taxon>
        <taxon>Aphelinidae</taxon>
        <taxon>Aphelininae</taxon>
        <taxon>Eretmocerus</taxon>
    </lineage>
</organism>
<protein>
    <submittedName>
        <fullName evidence="1">Uncharacterized protein</fullName>
    </submittedName>
</protein>
<name>A0ACC2NDY0_9HYME</name>
<evidence type="ECO:0000313" key="1">
    <source>
        <dbReference type="EMBL" id="KAJ8669429.1"/>
    </source>
</evidence>
<gene>
    <name evidence="1" type="ORF">QAD02_000688</name>
</gene>
<dbReference type="Proteomes" id="UP001239111">
    <property type="component" value="Chromosome 3"/>
</dbReference>
<dbReference type="EMBL" id="CM056743">
    <property type="protein sequence ID" value="KAJ8669429.1"/>
    <property type="molecule type" value="Genomic_DNA"/>
</dbReference>
<proteinExistence type="predicted"/>
<sequence>MMYPGILGVVKTASRLKTSSVVGNRVVRGITNGSKVLEINLPANEEVDHIMEGDHVKVIGVAMNKIKGSHVIKVSNFNDIVEMTDNMVESSKYSIDANTHISI</sequence>
<evidence type="ECO:0000313" key="2">
    <source>
        <dbReference type="Proteomes" id="UP001239111"/>
    </source>
</evidence>
<accession>A0ACC2NDY0</accession>
<keyword evidence="2" id="KW-1185">Reference proteome</keyword>